<reference evidence="1" key="1">
    <citation type="submission" date="2021-02" db="EMBL/GenBank/DDBJ databases">
        <authorList>
            <person name="Nowell W R."/>
        </authorList>
    </citation>
    <scope>NUCLEOTIDE SEQUENCE</scope>
</reference>
<evidence type="ECO:0000313" key="1">
    <source>
        <dbReference type="EMBL" id="CAF1300592.1"/>
    </source>
</evidence>
<evidence type="ECO:0000313" key="3">
    <source>
        <dbReference type="Proteomes" id="UP000663854"/>
    </source>
</evidence>
<organism evidence="1 3">
    <name type="scientific">Rotaria sordida</name>
    <dbReference type="NCBI Taxonomy" id="392033"/>
    <lineage>
        <taxon>Eukaryota</taxon>
        <taxon>Metazoa</taxon>
        <taxon>Spiralia</taxon>
        <taxon>Gnathifera</taxon>
        <taxon>Rotifera</taxon>
        <taxon>Eurotatoria</taxon>
        <taxon>Bdelloidea</taxon>
        <taxon>Philodinida</taxon>
        <taxon>Philodinidae</taxon>
        <taxon>Rotaria</taxon>
    </lineage>
</organism>
<gene>
    <name evidence="2" type="ORF">JXQ802_LOCUS45481</name>
    <name evidence="1" type="ORF">PYM288_LOCUS29890</name>
</gene>
<name>A0A815DSS7_9BILA</name>
<comment type="caution">
    <text evidence="1">The sequence shown here is derived from an EMBL/GenBank/DDBJ whole genome shotgun (WGS) entry which is preliminary data.</text>
</comment>
<protein>
    <submittedName>
        <fullName evidence="1">Uncharacterized protein</fullName>
    </submittedName>
</protein>
<dbReference type="AlphaFoldDB" id="A0A815DSS7"/>
<dbReference type="Proteomes" id="UP000663854">
    <property type="component" value="Unassembled WGS sequence"/>
</dbReference>
<dbReference type="EMBL" id="CAJNOL010003783">
    <property type="protein sequence ID" value="CAF1573939.1"/>
    <property type="molecule type" value="Genomic_DNA"/>
</dbReference>
<evidence type="ECO:0000313" key="4">
    <source>
        <dbReference type="Proteomes" id="UP000663870"/>
    </source>
</evidence>
<sequence>MCYWIRYLNYIHGSDRQWVEAGPLSSFCYRRESYERLSNHQYGHIVFYRNGFIIDELQNFGQQPLTLGLIFRTYFQADRNSRYVHFHLFAPSSNTRQQLVAIAQWYNQRISGSNGLNMALGGLQVAASVIQLSN</sequence>
<proteinExistence type="predicted"/>
<keyword evidence="4" id="KW-1185">Reference proteome</keyword>
<accession>A0A815DSS7</accession>
<evidence type="ECO:0000313" key="2">
    <source>
        <dbReference type="EMBL" id="CAF1573939.1"/>
    </source>
</evidence>
<dbReference type="Proteomes" id="UP000663870">
    <property type="component" value="Unassembled WGS sequence"/>
</dbReference>
<dbReference type="EMBL" id="CAJNOH010002578">
    <property type="protein sequence ID" value="CAF1300592.1"/>
    <property type="molecule type" value="Genomic_DNA"/>
</dbReference>